<dbReference type="GO" id="GO:0009116">
    <property type="term" value="P:nucleoside metabolic process"/>
    <property type="evidence" value="ECO:0007669"/>
    <property type="project" value="InterPro"/>
</dbReference>
<dbReference type="Gene3D" id="3.40.50.1580">
    <property type="entry name" value="Nucleoside phosphorylase domain"/>
    <property type="match status" value="1"/>
</dbReference>
<evidence type="ECO:0000313" key="1">
    <source>
        <dbReference type="EMBL" id="EJF46990.1"/>
    </source>
</evidence>
<dbReference type="EMBL" id="AKFT01000036">
    <property type="protein sequence ID" value="EJF46990.1"/>
    <property type="molecule type" value="Genomic_DNA"/>
</dbReference>
<dbReference type="PATRIC" id="fig|1125718.3.peg.555"/>
<dbReference type="OrthoDB" id="3259815at2"/>
<accession>J1HLX8</accession>
<reference evidence="1 2" key="1">
    <citation type="submission" date="2012-05" db="EMBL/GenBank/DDBJ databases">
        <authorList>
            <person name="Harkins D.M."/>
            <person name="Madupu R."/>
            <person name="Durkin A.S."/>
            <person name="Torralba M."/>
            <person name="Methe B."/>
            <person name="Sutton G.G."/>
            <person name="Nelson K.E."/>
        </authorList>
    </citation>
    <scope>NUCLEOTIDE SEQUENCE [LARGE SCALE GENOMIC DNA]</scope>
    <source>
        <strain evidence="1 2">F0489</strain>
    </source>
</reference>
<dbReference type="SUPFAM" id="SSF53167">
    <property type="entry name" value="Purine and uridine phosphorylases"/>
    <property type="match status" value="1"/>
</dbReference>
<protein>
    <submittedName>
        <fullName evidence="1">Phosphorylase domain protein</fullName>
    </submittedName>
</protein>
<evidence type="ECO:0000313" key="2">
    <source>
        <dbReference type="Proteomes" id="UP000002941"/>
    </source>
</evidence>
<dbReference type="AlphaFoldDB" id="J1HLX8"/>
<dbReference type="Proteomes" id="UP000002941">
    <property type="component" value="Unassembled WGS sequence"/>
</dbReference>
<dbReference type="eggNOG" id="COG0005">
    <property type="taxonomic scope" value="Bacteria"/>
</dbReference>
<name>J1HLX8_9ACTO</name>
<comment type="caution">
    <text evidence="1">The sequence shown here is derived from an EMBL/GenBank/DDBJ whole genome shotgun (WGS) entry which is preliminary data.</text>
</comment>
<dbReference type="GO" id="GO:0003824">
    <property type="term" value="F:catalytic activity"/>
    <property type="evidence" value="ECO:0007669"/>
    <property type="project" value="InterPro"/>
</dbReference>
<dbReference type="InterPro" id="IPR035994">
    <property type="entry name" value="Nucleoside_phosphorylase_sf"/>
</dbReference>
<proteinExistence type="predicted"/>
<keyword evidence="2" id="KW-1185">Reference proteome</keyword>
<organism evidence="1 2">
    <name type="scientific">Actinomyces massiliensis F0489</name>
    <dbReference type="NCBI Taxonomy" id="1125718"/>
    <lineage>
        <taxon>Bacteria</taxon>
        <taxon>Bacillati</taxon>
        <taxon>Actinomycetota</taxon>
        <taxon>Actinomycetes</taxon>
        <taxon>Actinomycetales</taxon>
        <taxon>Actinomycetaceae</taxon>
        <taxon>Actinomyces</taxon>
    </lineage>
</organism>
<dbReference type="RefSeq" id="WP_008730087.1">
    <property type="nucleotide sequence ID" value="NZ_AKFT01000036.1"/>
</dbReference>
<sequence>MTPEPATAPWDDDPDGASILLATGRPQHDLLVIAEPFFLTELREAWGRPASSVRLSFLPGVSAPELDGQEDALQSYEHDGFGVLIARGRTNLFEGQPVRSTTAFARTAAARVRAALLVTRATSVGGAEFKDFLPIGDHLNFAGTPLFPARGVVEAAWDDDLTARLATLDGVREPGLLALVPGPVRPTRAEARVLAALGADGVVTDSIAEAMALASRGVRVAGLAYVDAAADPSATTGRGAAEHRVGAHSADGFTRRPAPDVVRAAVEAILTALG</sequence>
<gene>
    <name evidence="1" type="ORF">HMPREF1318_2207</name>
</gene>